<sequence>MDKAKAEQLSGANLIDIDRSLKSTYLLLLPTDILEQWRSGHRQYPRCRPFPVDDCRKLEKAFKGPLHASKKLK</sequence>
<evidence type="ECO:0000313" key="2">
    <source>
        <dbReference type="Proteomes" id="UP001345219"/>
    </source>
</evidence>
<organism evidence="1 2">
    <name type="scientific">Trapa incisa</name>
    <dbReference type="NCBI Taxonomy" id="236973"/>
    <lineage>
        <taxon>Eukaryota</taxon>
        <taxon>Viridiplantae</taxon>
        <taxon>Streptophyta</taxon>
        <taxon>Embryophyta</taxon>
        <taxon>Tracheophyta</taxon>
        <taxon>Spermatophyta</taxon>
        <taxon>Magnoliopsida</taxon>
        <taxon>eudicotyledons</taxon>
        <taxon>Gunneridae</taxon>
        <taxon>Pentapetalae</taxon>
        <taxon>rosids</taxon>
        <taxon>malvids</taxon>
        <taxon>Myrtales</taxon>
        <taxon>Lythraceae</taxon>
        <taxon>Trapa</taxon>
    </lineage>
</organism>
<keyword evidence="2" id="KW-1185">Reference proteome</keyword>
<name>A0AAN7QMQ7_9MYRT</name>
<evidence type="ECO:0000313" key="1">
    <source>
        <dbReference type="EMBL" id="KAK4770598.1"/>
    </source>
</evidence>
<protein>
    <submittedName>
        <fullName evidence="1">Uncharacterized protein</fullName>
    </submittedName>
</protein>
<comment type="caution">
    <text evidence="1">The sequence shown here is derived from an EMBL/GenBank/DDBJ whole genome shotgun (WGS) entry which is preliminary data.</text>
</comment>
<dbReference type="EMBL" id="JAXIOK010000005">
    <property type="protein sequence ID" value="KAK4770598.1"/>
    <property type="molecule type" value="Genomic_DNA"/>
</dbReference>
<accession>A0AAN7QMQ7</accession>
<proteinExistence type="predicted"/>
<dbReference type="Proteomes" id="UP001345219">
    <property type="component" value="Chromosome 24"/>
</dbReference>
<gene>
    <name evidence="1" type="ORF">SAY87_031130</name>
</gene>
<dbReference type="AlphaFoldDB" id="A0AAN7QMQ7"/>
<reference evidence="1 2" key="1">
    <citation type="journal article" date="2023" name="Hortic Res">
        <title>Pangenome of water caltrop reveals structural variations and asymmetric subgenome divergence after allopolyploidization.</title>
        <authorList>
            <person name="Zhang X."/>
            <person name="Chen Y."/>
            <person name="Wang L."/>
            <person name="Yuan Y."/>
            <person name="Fang M."/>
            <person name="Shi L."/>
            <person name="Lu R."/>
            <person name="Comes H.P."/>
            <person name="Ma Y."/>
            <person name="Chen Y."/>
            <person name="Huang G."/>
            <person name="Zhou Y."/>
            <person name="Zheng Z."/>
            <person name="Qiu Y."/>
        </authorList>
    </citation>
    <scope>NUCLEOTIDE SEQUENCE [LARGE SCALE GENOMIC DNA]</scope>
    <source>
        <tissue evidence="1">Roots</tissue>
    </source>
</reference>